<dbReference type="Gene3D" id="3.90.228.10">
    <property type="match status" value="1"/>
</dbReference>
<protein>
    <submittedName>
        <fullName evidence="1">Uncharacterized protein</fullName>
    </submittedName>
</protein>
<sequence>MILMESIYYIMSAEMFSFVLENLPNEWEKDVNYNESYKLFTVNDNTEEYRTVKELFTQHAIKSIVRVQNPFQYGRFKLRQEMCETYYVDTVYCIVHTDDLSIALKYTCDYRRYNKTAYGPNLNKQPKFYNSVSSAITNNFIDLENAKVLVLYKISGNTLTQSDYYVQYVVSLSSF</sequence>
<reference evidence="1 2" key="1">
    <citation type="submission" date="2019-08" db="EMBL/GenBank/DDBJ databases">
        <authorList>
            <person name="Alioto T."/>
            <person name="Alioto T."/>
            <person name="Gomez Garrido J."/>
        </authorList>
    </citation>
    <scope>NUCLEOTIDE SEQUENCE [LARGE SCALE GENOMIC DNA]</scope>
</reference>
<evidence type="ECO:0000313" key="2">
    <source>
        <dbReference type="Proteomes" id="UP000325440"/>
    </source>
</evidence>
<accession>A0A5E4M2L1</accession>
<gene>
    <name evidence="1" type="ORF">CINCED_3A023718</name>
</gene>
<name>A0A5E4M2L1_9HEMI</name>
<dbReference type="OrthoDB" id="6133115at2759"/>
<dbReference type="AlphaFoldDB" id="A0A5E4M2L1"/>
<proteinExistence type="predicted"/>
<keyword evidence="2" id="KW-1185">Reference proteome</keyword>
<dbReference type="Proteomes" id="UP000325440">
    <property type="component" value="Unassembled WGS sequence"/>
</dbReference>
<dbReference type="EMBL" id="CABPRJ010000015">
    <property type="protein sequence ID" value="VVC25524.1"/>
    <property type="molecule type" value="Genomic_DNA"/>
</dbReference>
<evidence type="ECO:0000313" key="1">
    <source>
        <dbReference type="EMBL" id="VVC25524.1"/>
    </source>
</evidence>
<organism evidence="1 2">
    <name type="scientific">Cinara cedri</name>
    <dbReference type="NCBI Taxonomy" id="506608"/>
    <lineage>
        <taxon>Eukaryota</taxon>
        <taxon>Metazoa</taxon>
        <taxon>Ecdysozoa</taxon>
        <taxon>Arthropoda</taxon>
        <taxon>Hexapoda</taxon>
        <taxon>Insecta</taxon>
        <taxon>Pterygota</taxon>
        <taxon>Neoptera</taxon>
        <taxon>Paraneoptera</taxon>
        <taxon>Hemiptera</taxon>
        <taxon>Sternorrhyncha</taxon>
        <taxon>Aphidomorpha</taxon>
        <taxon>Aphidoidea</taxon>
        <taxon>Aphididae</taxon>
        <taxon>Lachninae</taxon>
        <taxon>Cinara</taxon>
    </lineage>
</organism>